<dbReference type="Pfam" id="PF01841">
    <property type="entry name" value="Transglut_core"/>
    <property type="match status" value="1"/>
</dbReference>
<dbReference type="SUPFAM" id="SSF54001">
    <property type="entry name" value="Cysteine proteinases"/>
    <property type="match status" value="1"/>
</dbReference>
<feature type="domain" description="Transglutaminase-like" evidence="1">
    <location>
        <begin position="17"/>
        <end position="114"/>
    </location>
</feature>
<protein>
    <recommendedName>
        <fullName evidence="1">Transglutaminase-like domain-containing protein</fullName>
    </recommendedName>
</protein>
<organism evidence="2 3">
    <name type="scientific">Blautia obeum</name>
    <dbReference type="NCBI Taxonomy" id="40520"/>
    <lineage>
        <taxon>Bacteria</taxon>
        <taxon>Bacillati</taxon>
        <taxon>Bacillota</taxon>
        <taxon>Clostridia</taxon>
        <taxon>Lachnospirales</taxon>
        <taxon>Lachnospiraceae</taxon>
        <taxon>Blautia</taxon>
    </lineage>
</organism>
<gene>
    <name evidence="2" type="ORF">ERS852569_02567</name>
</gene>
<accession>A0A174UVZ2</accession>
<dbReference type="InterPro" id="IPR002931">
    <property type="entry name" value="Transglutaminase-like"/>
</dbReference>
<dbReference type="Proteomes" id="UP000095762">
    <property type="component" value="Unassembled WGS sequence"/>
</dbReference>
<dbReference type="AlphaFoldDB" id="A0A174UVZ2"/>
<dbReference type="EMBL" id="CZBP01000021">
    <property type="protein sequence ID" value="CUQ23129.1"/>
    <property type="molecule type" value="Genomic_DNA"/>
</dbReference>
<evidence type="ECO:0000259" key="1">
    <source>
        <dbReference type="Pfam" id="PF01841"/>
    </source>
</evidence>
<name>A0A174UVZ2_9FIRM</name>
<reference evidence="2 3" key="1">
    <citation type="submission" date="2015-09" db="EMBL/GenBank/DDBJ databases">
        <authorList>
            <consortium name="Pathogen Informatics"/>
        </authorList>
    </citation>
    <scope>NUCLEOTIDE SEQUENCE [LARGE SCALE GENOMIC DNA]</scope>
    <source>
        <strain evidence="2 3">2789STDY5834957</strain>
    </source>
</reference>
<proteinExistence type="predicted"/>
<dbReference type="RefSeq" id="WP_055060119.1">
    <property type="nucleotide sequence ID" value="NZ_CZBP01000021.1"/>
</dbReference>
<evidence type="ECO:0000313" key="2">
    <source>
        <dbReference type="EMBL" id="CUQ23129.1"/>
    </source>
</evidence>
<evidence type="ECO:0000313" key="3">
    <source>
        <dbReference type="Proteomes" id="UP000095762"/>
    </source>
</evidence>
<dbReference type="InterPro" id="IPR038765">
    <property type="entry name" value="Papain-like_cys_pep_sf"/>
</dbReference>
<sequence>MNSTKAYEYETLQRAKNVVSKITKPSMSKSEKFETCFRWVMYQHYYDTRRIFYNQTAWPALYANDYLILSGKGGDCFSDACSFAYLAKALGYKNVYVCVDTTATDGSGHCWAEIGGRVYDPLFAEAKSYYGYFGVGYGSYGLYPERRVAV</sequence>